<sequence length="1118" mass="127562">MKISSRKFFLLSFFILLFLGDTVSCWSFSRANKESLFGSKRLQSKSILPLEGVLQSDTYSTLDNLYPSLSSSILNVELENAKVEPTRISEQKGSTDVNNQQYGEPLNSLTHPSLSRRSIDKLSLTNILIAADIEGGLHALNRETGKVLWSIDALQFQPLIDIKEPPRERTNEILIVEPYGDGNIYYFNVHQGLQKIPVSISQLIATSPMHLKTDIVIDELGNYIEDEKIYTGSRKTIMYNLNILNGEILSTFGSGAENKNCDNILNNSIDNLKIGKTVYQLGIHSKDGSSYNVTYAAWQQNFLDIHLGAENSISKDGIYIAPFRDKSLLAIDSNFKIAKWVSPDFPGIIIAVYDVFYDTNSKENLIVPHPFHTLDKTSADLHNVYLQQTENRSWAALSNDNFPSLVRAAPISKYASSERWRVSSIFENEDLFKTAVTGVHTLKNVEYEQMVESQPEQVVQGLPYKSALLLEPTANALAVELRDEKMQALERYISPEEIEAYRVKVQEQITKELLQQSQQPFLHQFGNFIYKIVEGGLIFYYLIFLGVLQKIKVMPPLHILLEKAGLFPAEELSIQNVEINEDKLNDQVNISDNVSDDKSSNHEQTSLSKNANNYSILHQDNPEIENMENDHEPHTNEKEKRKRGSRGGKKNKRKQSETTELLEFEHDLKNLVVTDKILGYGSSGTIVFQGTFQGRPVAVKRMLIDFCDVAYREIKLLTESDDHANVIRYYCSETTKKFLYIALELCTATLQDLVELKQPSYGLRELQRESNPINIIQQIALGVAHLHSLKIIHRDLKPQNILVGTTKRYIAGHETDKEILRMLISDFGLCKKLDTDQSSFRTNMNNPAGTTGWRAPELLNESATKILETINEKGDMIVDPASTNSVTSTDSFYDPFTKQRLTRAIDIFSLGCIFFYVLSRGNHPFGDKYIREANIIQGKYDLSALRKSLRDRSLVIEATDLISKMIDNDPRARPAADDVLKHPLFWPTSKKLSFLLKVSDRFEVERRDPPSELLLKLESVSKNVITNADWSSKFDKSFLDNLGKYRKYNMDKLMDLLRALRNKYHHFMDLPEDLSEIMGPIPDGFYDYFSKRFPNLLMEIYHITREVLEDDQMLNEFF</sequence>
<dbReference type="OrthoDB" id="63989at2759"/>
<evidence type="ECO:0000256" key="11">
    <source>
        <dbReference type="ARBA" id="ARBA00022801"/>
    </source>
</evidence>
<feature type="compositionally biased region" description="Polar residues" evidence="21">
    <location>
        <begin position="91"/>
        <end position="106"/>
    </location>
</feature>
<keyword evidence="18" id="KW-0511">Multifunctional enzyme</keyword>
<evidence type="ECO:0000256" key="17">
    <source>
        <dbReference type="ARBA" id="ARBA00023230"/>
    </source>
</evidence>
<dbReference type="Gene3D" id="3.30.200.20">
    <property type="entry name" value="Phosphorylase Kinase, domain 1"/>
    <property type="match status" value="1"/>
</dbReference>
<dbReference type="FunCoup" id="H2AUS3">
    <property type="interactions" value="171"/>
</dbReference>
<dbReference type="eggNOG" id="KOG1027">
    <property type="taxonomic scope" value="Eukaryota"/>
</dbReference>
<keyword evidence="7" id="KW-0479">Metal-binding</keyword>
<feature type="domain" description="KEN" evidence="24">
    <location>
        <begin position="988"/>
        <end position="1118"/>
    </location>
</feature>
<evidence type="ECO:0000259" key="23">
    <source>
        <dbReference type="PROSITE" id="PS50011"/>
    </source>
</evidence>
<protein>
    <recommendedName>
        <fullName evidence="3">non-specific serine/threonine protein kinase</fullName>
        <ecNumber evidence="3">2.7.11.1</ecNumber>
    </recommendedName>
</protein>
<keyword evidence="14" id="KW-1133">Transmembrane helix</keyword>
<dbReference type="STRING" id="1071382.H2AUS3"/>
<dbReference type="InterPro" id="IPR045133">
    <property type="entry name" value="IRE1/2-like"/>
</dbReference>
<dbReference type="FunFam" id="3.30.200.20:FF:000443">
    <property type="entry name" value="Serine/threonine-protein kinase/endoribonuclease IRE1"/>
    <property type="match status" value="1"/>
</dbReference>
<evidence type="ECO:0000256" key="19">
    <source>
        <dbReference type="ARBA" id="ARBA00048659"/>
    </source>
</evidence>
<name>H2AUS3_KAZAF</name>
<keyword evidence="12" id="KW-0067">ATP-binding</keyword>
<keyword evidence="9" id="KW-0547">Nucleotide-binding</keyword>
<dbReference type="EC" id="2.7.11.1" evidence="3"/>
<evidence type="ECO:0000256" key="18">
    <source>
        <dbReference type="ARBA" id="ARBA00023268"/>
    </source>
</evidence>
<dbReference type="EMBL" id="HE650824">
    <property type="protein sequence ID" value="CCF58123.1"/>
    <property type="molecule type" value="Genomic_DNA"/>
</dbReference>
<dbReference type="GO" id="GO:0070059">
    <property type="term" value="P:intrinsic apoptotic signaling pathway in response to endoplasmic reticulum stress"/>
    <property type="evidence" value="ECO:0007669"/>
    <property type="project" value="TreeGrafter"/>
</dbReference>
<comment type="cofactor">
    <cofactor evidence="1">
        <name>Mg(2+)</name>
        <dbReference type="ChEBI" id="CHEBI:18420"/>
    </cofactor>
</comment>
<dbReference type="InterPro" id="IPR038357">
    <property type="entry name" value="KEN_sf"/>
</dbReference>
<dbReference type="InterPro" id="IPR008271">
    <property type="entry name" value="Ser/Thr_kinase_AS"/>
</dbReference>
<dbReference type="GO" id="GO:0005634">
    <property type="term" value="C:nucleus"/>
    <property type="evidence" value="ECO:0007669"/>
    <property type="project" value="EnsemblFungi"/>
</dbReference>
<keyword evidence="13" id="KW-0460">Magnesium</keyword>
<feature type="compositionally biased region" description="Basic and acidic residues" evidence="21">
    <location>
        <begin position="628"/>
        <end position="639"/>
    </location>
</feature>
<evidence type="ECO:0000259" key="24">
    <source>
        <dbReference type="PROSITE" id="PS51392"/>
    </source>
</evidence>
<dbReference type="GO" id="GO:0006397">
    <property type="term" value="P:mRNA processing"/>
    <property type="evidence" value="ECO:0007669"/>
    <property type="project" value="InterPro"/>
</dbReference>
<evidence type="ECO:0000256" key="22">
    <source>
        <dbReference type="SAM" id="SignalP"/>
    </source>
</evidence>
<evidence type="ECO:0000256" key="21">
    <source>
        <dbReference type="SAM" id="MobiDB-lite"/>
    </source>
</evidence>
<dbReference type="Pfam" id="PF06479">
    <property type="entry name" value="Ribonuc_2-5A"/>
    <property type="match status" value="1"/>
</dbReference>
<dbReference type="GO" id="GO:0006020">
    <property type="term" value="P:inositol metabolic process"/>
    <property type="evidence" value="ECO:0007669"/>
    <property type="project" value="EnsemblFungi"/>
</dbReference>
<dbReference type="Proteomes" id="UP000005220">
    <property type="component" value="Chromosome 4"/>
</dbReference>
<evidence type="ECO:0000256" key="2">
    <source>
        <dbReference type="ARBA" id="ARBA00004479"/>
    </source>
</evidence>
<dbReference type="PROSITE" id="PS50011">
    <property type="entry name" value="PROTEIN_KINASE_DOM"/>
    <property type="match status" value="1"/>
</dbReference>
<keyword evidence="11" id="KW-0378">Hydrolase</keyword>
<accession>H2AUS3</accession>
<feature type="domain" description="Protein kinase" evidence="23">
    <location>
        <begin position="672"/>
        <end position="985"/>
    </location>
</feature>
<evidence type="ECO:0000256" key="7">
    <source>
        <dbReference type="ARBA" id="ARBA00022723"/>
    </source>
</evidence>
<comment type="catalytic activity">
    <reaction evidence="20">
        <text>L-seryl-[protein] + ATP = O-phospho-L-seryl-[protein] + ADP + H(+)</text>
        <dbReference type="Rhea" id="RHEA:17989"/>
        <dbReference type="Rhea" id="RHEA-COMP:9863"/>
        <dbReference type="Rhea" id="RHEA-COMP:11604"/>
        <dbReference type="ChEBI" id="CHEBI:15378"/>
        <dbReference type="ChEBI" id="CHEBI:29999"/>
        <dbReference type="ChEBI" id="CHEBI:30616"/>
        <dbReference type="ChEBI" id="CHEBI:83421"/>
        <dbReference type="ChEBI" id="CHEBI:456216"/>
        <dbReference type="EC" id="2.7.11.1"/>
    </reaction>
    <physiologicalReaction direction="left-to-right" evidence="20">
        <dbReference type="Rhea" id="RHEA:17990"/>
    </physiologicalReaction>
</comment>
<dbReference type="GO" id="GO:0042802">
    <property type="term" value="F:identical protein binding"/>
    <property type="evidence" value="ECO:0007669"/>
    <property type="project" value="EnsemblFungi"/>
</dbReference>
<dbReference type="KEGG" id="kaf:KAFR_0D04760"/>
<keyword evidence="8 22" id="KW-0732">Signal</keyword>
<keyword evidence="15" id="KW-0472">Membrane</keyword>
<feature type="region of interest" description="Disordered" evidence="21">
    <location>
        <begin position="589"/>
        <end position="658"/>
    </location>
</feature>
<evidence type="ECO:0000256" key="6">
    <source>
        <dbReference type="ARBA" id="ARBA00022692"/>
    </source>
</evidence>
<dbReference type="InParanoid" id="H2AUS3"/>
<keyword evidence="26" id="KW-1185">Reference proteome</keyword>
<comment type="catalytic activity">
    <reaction evidence="19">
        <text>L-threonyl-[protein] + ATP = O-phospho-L-threonyl-[protein] + ADP + H(+)</text>
        <dbReference type="Rhea" id="RHEA:46608"/>
        <dbReference type="Rhea" id="RHEA-COMP:11060"/>
        <dbReference type="Rhea" id="RHEA-COMP:11605"/>
        <dbReference type="ChEBI" id="CHEBI:15378"/>
        <dbReference type="ChEBI" id="CHEBI:30013"/>
        <dbReference type="ChEBI" id="CHEBI:30616"/>
        <dbReference type="ChEBI" id="CHEBI:61977"/>
        <dbReference type="ChEBI" id="CHEBI:456216"/>
        <dbReference type="EC" id="2.7.11.1"/>
    </reaction>
    <physiologicalReaction direction="left-to-right" evidence="19">
        <dbReference type="Rhea" id="RHEA:46609"/>
    </physiologicalReaction>
</comment>
<dbReference type="InterPro" id="IPR011009">
    <property type="entry name" value="Kinase-like_dom_sf"/>
</dbReference>
<dbReference type="CDD" id="cd13982">
    <property type="entry name" value="STKc_IRE1"/>
    <property type="match status" value="1"/>
</dbReference>
<evidence type="ECO:0000256" key="12">
    <source>
        <dbReference type="ARBA" id="ARBA00022840"/>
    </source>
</evidence>
<feature type="signal peptide" evidence="22">
    <location>
        <begin position="1"/>
        <end position="25"/>
    </location>
</feature>
<dbReference type="RefSeq" id="XP_003957258.1">
    <property type="nucleotide sequence ID" value="XM_003957209.1"/>
</dbReference>
<evidence type="ECO:0000313" key="26">
    <source>
        <dbReference type="Proteomes" id="UP000005220"/>
    </source>
</evidence>
<evidence type="ECO:0000313" key="25">
    <source>
        <dbReference type="EMBL" id="CCF58123.1"/>
    </source>
</evidence>
<dbReference type="FunFam" id="1.20.1440.180:FF:000002">
    <property type="entry name" value="Serine/threonine-protein kinase/endoribonuclease IRE1"/>
    <property type="match status" value="1"/>
</dbReference>
<dbReference type="SMART" id="SM00580">
    <property type="entry name" value="PUG"/>
    <property type="match status" value="1"/>
</dbReference>
<dbReference type="GO" id="GO:0016787">
    <property type="term" value="F:hydrolase activity"/>
    <property type="evidence" value="ECO:0007669"/>
    <property type="project" value="UniProtKB-KW"/>
</dbReference>
<evidence type="ECO:0000256" key="9">
    <source>
        <dbReference type="ARBA" id="ARBA00022741"/>
    </source>
</evidence>
<keyword evidence="6" id="KW-0812">Transmembrane</keyword>
<dbReference type="HOGENOM" id="CLU_004875_2_1_1"/>
<evidence type="ECO:0000256" key="13">
    <source>
        <dbReference type="ARBA" id="ARBA00022842"/>
    </source>
</evidence>
<evidence type="ECO:0000256" key="15">
    <source>
        <dbReference type="ARBA" id="ARBA00023136"/>
    </source>
</evidence>
<evidence type="ECO:0000256" key="4">
    <source>
        <dbReference type="ARBA" id="ARBA00022527"/>
    </source>
</evidence>
<dbReference type="GO" id="GO:0034067">
    <property type="term" value="P:protein localization to Golgi apparatus"/>
    <property type="evidence" value="ECO:0007669"/>
    <property type="project" value="EnsemblFungi"/>
</dbReference>
<dbReference type="GO" id="GO:0031505">
    <property type="term" value="P:fungal-type cell wall organization"/>
    <property type="evidence" value="ECO:0007669"/>
    <property type="project" value="EnsemblFungi"/>
</dbReference>
<dbReference type="Pfam" id="PF00069">
    <property type="entry name" value="Pkinase"/>
    <property type="match status" value="2"/>
</dbReference>
<feature type="compositionally biased region" description="Basic residues" evidence="21">
    <location>
        <begin position="640"/>
        <end position="653"/>
    </location>
</feature>
<gene>
    <name evidence="25" type="primary">KAFR0D04760</name>
    <name evidence="25" type="ORF">KAFR_0D04760</name>
</gene>
<dbReference type="GO" id="GO:1990604">
    <property type="term" value="C:IRE1-TRAF2-ASK1 complex"/>
    <property type="evidence" value="ECO:0007669"/>
    <property type="project" value="TreeGrafter"/>
</dbReference>
<evidence type="ECO:0000256" key="20">
    <source>
        <dbReference type="ARBA" id="ARBA00048977"/>
    </source>
</evidence>
<dbReference type="CDD" id="cd10422">
    <property type="entry name" value="RNase_Ire1"/>
    <property type="match status" value="1"/>
</dbReference>
<proteinExistence type="predicted"/>
<dbReference type="GO" id="GO:0051082">
    <property type="term" value="F:unfolded protein binding"/>
    <property type="evidence" value="ECO:0007669"/>
    <property type="project" value="EnsemblFungi"/>
</dbReference>
<dbReference type="Gene3D" id="1.20.1440.180">
    <property type="entry name" value="KEN domain"/>
    <property type="match status" value="1"/>
</dbReference>
<dbReference type="GeneID" id="13882526"/>
<keyword evidence="10" id="KW-0418">Kinase</keyword>
<dbReference type="FunFam" id="1.10.510.10:FF:000572">
    <property type="entry name" value="Serine/threonine-protein kinase/endoribonuclease IRE1"/>
    <property type="match status" value="1"/>
</dbReference>
<organism evidence="25 26">
    <name type="scientific">Kazachstania africana (strain ATCC 22294 / BCRC 22015 / CBS 2517 / CECT 1963 / NBRC 1671 / NRRL Y-8276)</name>
    <name type="common">Yeast</name>
    <name type="synonym">Kluyveromyces africanus</name>
    <dbReference type="NCBI Taxonomy" id="1071382"/>
    <lineage>
        <taxon>Eukaryota</taxon>
        <taxon>Fungi</taxon>
        <taxon>Dikarya</taxon>
        <taxon>Ascomycota</taxon>
        <taxon>Saccharomycotina</taxon>
        <taxon>Saccharomycetes</taxon>
        <taxon>Saccharomycetales</taxon>
        <taxon>Saccharomycetaceae</taxon>
        <taxon>Kazachstania</taxon>
    </lineage>
</organism>
<dbReference type="GO" id="GO:0004521">
    <property type="term" value="F:RNA endonuclease activity"/>
    <property type="evidence" value="ECO:0007669"/>
    <property type="project" value="EnsemblFungi"/>
</dbReference>
<reference evidence="25 26" key="1">
    <citation type="journal article" date="2011" name="Proc. Natl. Acad. Sci. U.S.A.">
        <title>Evolutionary erosion of yeast sex chromosomes by mating-type switching accidents.</title>
        <authorList>
            <person name="Gordon J.L."/>
            <person name="Armisen D."/>
            <person name="Proux-Wera E."/>
            <person name="Oheigeartaigh S.S."/>
            <person name="Byrne K.P."/>
            <person name="Wolfe K.H."/>
        </authorList>
    </citation>
    <scope>NUCLEOTIDE SEQUENCE [LARGE SCALE GENOMIC DNA]</scope>
    <source>
        <strain evidence="26">ATCC 22294 / BCRC 22015 / CBS 2517 / CECT 1963 / NBRC 1671 / NRRL Y-8276</strain>
    </source>
</reference>
<feature type="chain" id="PRO_5003559303" description="non-specific serine/threonine protein kinase" evidence="22">
    <location>
        <begin position="26"/>
        <end position="1118"/>
    </location>
</feature>
<dbReference type="SMART" id="SM00564">
    <property type="entry name" value="PQQ"/>
    <property type="match status" value="3"/>
</dbReference>
<dbReference type="PROSITE" id="PS51392">
    <property type="entry name" value="KEN"/>
    <property type="match status" value="1"/>
</dbReference>
<dbReference type="GO" id="GO:0004674">
    <property type="term" value="F:protein serine/threonine kinase activity"/>
    <property type="evidence" value="ECO:0007669"/>
    <property type="project" value="UniProtKB-KW"/>
</dbReference>
<dbReference type="InterPro" id="IPR010513">
    <property type="entry name" value="KEN_dom"/>
</dbReference>
<dbReference type="Gene3D" id="1.10.510.10">
    <property type="entry name" value="Transferase(Phosphotransferase) domain 1"/>
    <property type="match status" value="1"/>
</dbReference>
<evidence type="ECO:0000256" key="3">
    <source>
        <dbReference type="ARBA" id="ARBA00012513"/>
    </source>
</evidence>
<dbReference type="SUPFAM" id="SSF50998">
    <property type="entry name" value="Quinoprotein alcohol dehydrogenase-like"/>
    <property type="match status" value="1"/>
</dbReference>
<dbReference type="InterPro" id="IPR011047">
    <property type="entry name" value="Quinoprotein_ADH-like_sf"/>
</dbReference>
<evidence type="ECO:0000256" key="16">
    <source>
        <dbReference type="ARBA" id="ARBA00023180"/>
    </source>
</evidence>
<keyword evidence="17" id="KW-0834">Unfolded protein response</keyword>
<evidence type="ECO:0000256" key="8">
    <source>
        <dbReference type="ARBA" id="ARBA00022729"/>
    </source>
</evidence>
<dbReference type="SMART" id="SM00220">
    <property type="entry name" value="S_TKc"/>
    <property type="match status" value="1"/>
</dbReference>
<keyword evidence="5" id="KW-0808">Transferase</keyword>
<feature type="compositionally biased region" description="Polar residues" evidence="21">
    <location>
        <begin position="602"/>
        <end position="618"/>
    </location>
</feature>
<evidence type="ECO:0000256" key="1">
    <source>
        <dbReference type="ARBA" id="ARBA00001946"/>
    </source>
</evidence>
<feature type="region of interest" description="Disordered" evidence="21">
    <location>
        <begin position="85"/>
        <end position="106"/>
    </location>
</feature>
<dbReference type="AlphaFoldDB" id="H2AUS3"/>
<evidence type="ECO:0000256" key="10">
    <source>
        <dbReference type="ARBA" id="ARBA00022777"/>
    </source>
</evidence>
<dbReference type="InterPro" id="IPR000719">
    <property type="entry name" value="Prot_kinase_dom"/>
</dbReference>
<evidence type="ECO:0000256" key="5">
    <source>
        <dbReference type="ARBA" id="ARBA00022679"/>
    </source>
</evidence>
<comment type="subcellular location">
    <subcellularLocation>
        <location evidence="2">Membrane</location>
        <topology evidence="2">Single-pass type I membrane protein</topology>
    </subcellularLocation>
</comment>
<dbReference type="PANTHER" id="PTHR13954:SF6">
    <property type="entry name" value="NON-SPECIFIC SERINE_THREONINE PROTEIN KINASE"/>
    <property type="match status" value="1"/>
</dbReference>
<dbReference type="GO" id="GO:1990332">
    <property type="term" value="C:Ire1 complex"/>
    <property type="evidence" value="ECO:0007669"/>
    <property type="project" value="EnsemblFungi"/>
</dbReference>
<dbReference type="CDD" id="cd09769">
    <property type="entry name" value="Luminal_IRE1"/>
    <property type="match status" value="1"/>
</dbReference>
<dbReference type="GO" id="GO:0046872">
    <property type="term" value="F:metal ion binding"/>
    <property type="evidence" value="ECO:0007669"/>
    <property type="project" value="UniProtKB-KW"/>
</dbReference>
<dbReference type="PROSITE" id="PS00108">
    <property type="entry name" value="PROTEIN_KINASE_ST"/>
    <property type="match status" value="1"/>
</dbReference>
<evidence type="ECO:0000256" key="14">
    <source>
        <dbReference type="ARBA" id="ARBA00022989"/>
    </source>
</evidence>
<keyword evidence="4" id="KW-0723">Serine/threonine-protein kinase</keyword>
<dbReference type="InterPro" id="IPR018391">
    <property type="entry name" value="PQQ_b-propeller_rpt"/>
</dbReference>
<dbReference type="PANTHER" id="PTHR13954">
    <property type="entry name" value="IRE1-RELATED"/>
    <property type="match status" value="1"/>
</dbReference>
<keyword evidence="16" id="KW-0325">Glycoprotein</keyword>
<dbReference type="SUPFAM" id="SSF56112">
    <property type="entry name" value="Protein kinase-like (PK-like)"/>
    <property type="match status" value="1"/>
</dbReference>
<dbReference type="GO" id="GO:0005524">
    <property type="term" value="F:ATP binding"/>
    <property type="evidence" value="ECO:0007669"/>
    <property type="project" value="UniProtKB-KW"/>
</dbReference>
<dbReference type="GO" id="GO:0036498">
    <property type="term" value="P:IRE1-mediated unfolded protein response"/>
    <property type="evidence" value="ECO:0007669"/>
    <property type="project" value="EnsemblFungi"/>
</dbReference>